<dbReference type="EMBL" id="JACYFS010000005">
    <property type="protein sequence ID" value="MBD8083769.1"/>
    <property type="molecule type" value="Genomic_DNA"/>
</dbReference>
<dbReference type="Proteomes" id="UP000637299">
    <property type="component" value="Unassembled WGS sequence"/>
</dbReference>
<dbReference type="Pfam" id="PF07853">
    <property type="entry name" value="DUF1648"/>
    <property type="match status" value="1"/>
</dbReference>
<evidence type="ECO:0000259" key="2">
    <source>
        <dbReference type="Pfam" id="PF07853"/>
    </source>
</evidence>
<protein>
    <submittedName>
        <fullName evidence="3">DUF1648 domain-containing protein</fullName>
    </submittedName>
</protein>
<evidence type="ECO:0000313" key="3">
    <source>
        <dbReference type="EMBL" id="MBD8083769.1"/>
    </source>
</evidence>
<dbReference type="InterPro" id="IPR012867">
    <property type="entry name" value="DUF1648"/>
</dbReference>
<evidence type="ECO:0000256" key="1">
    <source>
        <dbReference type="SAM" id="Phobius"/>
    </source>
</evidence>
<evidence type="ECO:0000313" key="4">
    <source>
        <dbReference type="Proteomes" id="UP000637299"/>
    </source>
</evidence>
<keyword evidence="4" id="KW-1185">Reference proteome</keyword>
<proteinExistence type="predicted"/>
<feature type="domain" description="DUF1648" evidence="2">
    <location>
        <begin position="13"/>
        <end position="58"/>
    </location>
</feature>
<dbReference type="RefSeq" id="WP_191737621.1">
    <property type="nucleotide sequence ID" value="NZ_JACYFS010000005.1"/>
</dbReference>
<sequence>MKLSTVFFVANILLLGFIWGFTIYSYSDLPEIVPTHFAVNGTVNGEDHKKTIWFLPAIASFIFLLLTGIPRNPDSPMLNVPKSFRNKEKLKVFSYSILCVMLILLADTVVESILIAQGKLNEMSNAVFFLLPLLLFTIGIHIYRMIREGRRETLNLNN</sequence>
<name>A0ABR8ZEP6_9FLAO</name>
<feature type="transmembrane region" description="Helical" evidence="1">
    <location>
        <begin position="7"/>
        <end position="26"/>
    </location>
</feature>
<feature type="transmembrane region" description="Helical" evidence="1">
    <location>
        <begin position="127"/>
        <end position="146"/>
    </location>
</feature>
<feature type="transmembrane region" description="Helical" evidence="1">
    <location>
        <begin position="92"/>
        <end position="115"/>
    </location>
</feature>
<organism evidence="3 4">
    <name type="scientific">Chryseobacterium caseinilyticum</name>
    <dbReference type="NCBI Taxonomy" id="2771428"/>
    <lineage>
        <taxon>Bacteria</taxon>
        <taxon>Pseudomonadati</taxon>
        <taxon>Bacteroidota</taxon>
        <taxon>Flavobacteriia</taxon>
        <taxon>Flavobacteriales</taxon>
        <taxon>Weeksellaceae</taxon>
        <taxon>Chryseobacterium group</taxon>
        <taxon>Chryseobacterium</taxon>
    </lineage>
</organism>
<gene>
    <name evidence="3" type="ORF">IC610_15215</name>
</gene>
<reference evidence="3 4" key="1">
    <citation type="submission" date="2020-09" db="EMBL/GenBank/DDBJ databases">
        <title>Genome seq and assembly of Chryseobacterium sp.</title>
        <authorList>
            <person name="Chhetri G."/>
        </authorList>
    </citation>
    <scope>NUCLEOTIDE SEQUENCE [LARGE SCALE GENOMIC DNA]</scope>
    <source>
        <strain evidence="3 4">GCR10</strain>
    </source>
</reference>
<keyword evidence="1" id="KW-0472">Membrane</keyword>
<keyword evidence="1" id="KW-1133">Transmembrane helix</keyword>
<accession>A0ABR8ZEP6</accession>
<keyword evidence="1" id="KW-0812">Transmembrane</keyword>
<comment type="caution">
    <text evidence="3">The sequence shown here is derived from an EMBL/GenBank/DDBJ whole genome shotgun (WGS) entry which is preliminary data.</text>
</comment>
<feature type="transmembrane region" description="Helical" evidence="1">
    <location>
        <begin position="52"/>
        <end position="71"/>
    </location>
</feature>